<evidence type="ECO:0000259" key="10">
    <source>
        <dbReference type="PROSITE" id="PS50929"/>
    </source>
</evidence>
<dbReference type="Proteomes" id="UP000260655">
    <property type="component" value="Unassembled WGS sequence"/>
</dbReference>
<dbReference type="InterPro" id="IPR003439">
    <property type="entry name" value="ABC_transporter-like_ATP-bd"/>
</dbReference>
<dbReference type="PROSITE" id="PS50929">
    <property type="entry name" value="ABC_TM1F"/>
    <property type="match status" value="1"/>
</dbReference>
<keyword evidence="2" id="KW-0813">Transport</keyword>
<dbReference type="Gene3D" id="1.20.1560.10">
    <property type="entry name" value="ABC transporter type 1, transmembrane domain"/>
    <property type="match status" value="1"/>
</dbReference>
<dbReference type="Gene3D" id="3.40.50.300">
    <property type="entry name" value="P-loop containing nucleotide triphosphate hydrolases"/>
    <property type="match status" value="1"/>
</dbReference>
<dbReference type="AlphaFoldDB" id="A0A3E4GMN5"/>
<feature type="transmembrane region" description="Helical" evidence="8">
    <location>
        <begin position="231"/>
        <end position="263"/>
    </location>
</feature>
<evidence type="ECO:0000256" key="8">
    <source>
        <dbReference type="SAM" id="Phobius"/>
    </source>
</evidence>
<feature type="transmembrane region" description="Helical" evidence="8">
    <location>
        <begin position="142"/>
        <end position="162"/>
    </location>
</feature>
<comment type="caution">
    <text evidence="11">The sequence shown here is derived from an EMBL/GenBank/DDBJ whole genome shotgun (WGS) entry which is preliminary data.</text>
</comment>
<dbReference type="InterPro" id="IPR039421">
    <property type="entry name" value="Type_1_exporter"/>
</dbReference>
<dbReference type="PANTHER" id="PTHR43394">
    <property type="entry name" value="ATP-DEPENDENT PERMEASE MDL1, MITOCHONDRIAL"/>
    <property type="match status" value="1"/>
</dbReference>
<dbReference type="Pfam" id="PF00005">
    <property type="entry name" value="ABC_tran"/>
    <property type="match status" value="1"/>
</dbReference>
<feature type="domain" description="ABC transmembrane type-1" evidence="10">
    <location>
        <begin position="17"/>
        <end position="388"/>
    </location>
</feature>
<dbReference type="GO" id="GO:0015421">
    <property type="term" value="F:ABC-type oligopeptide transporter activity"/>
    <property type="evidence" value="ECO:0007669"/>
    <property type="project" value="TreeGrafter"/>
</dbReference>
<dbReference type="Pfam" id="PF00664">
    <property type="entry name" value="ABC_membrane"/>
    <property type="match status" value="1"/>
</dbReference>
<proteinExistence type="predicted"/>
<dbReference type="InterPro" id="IPR027417">
    <property type="entry name" value="P-loop_NTPase"/>
</dbReference>
<dbReference type="PROSITE" id="PS50893">
    <property type="entry name" value="ABC_TRANSPORTER_2"/>
    <property type="match status" value="1"/>
</dbReference>
<keyword evidence="7 8" id="KW-0472">Membrane</keyword>
<dbReference type="GO" id="GO:0005886">
    <property type="term" value="C:plasma membrane"/>
    <property type="evidence" value="ECO:0007669"/>
    <property type="project" value="UniProtKB-SubCell"/>
</dbReference>
<dbReference type="InterPro" id="IPR003593">
    <property type="entry name" value="AAA+_ATPase"/>
</dbReference>
<feature type="domain" description="ABC transporter" evidence="9">
    <location>
        <begin position="421"/>
        <end position="655"/>
    </location>
</feature>
<name>A0A3E4GMN5_9FIRM</name>
<keyword evidence="3 8" id="KW-0812">Transmembrane</keyword>
<reference evidence="11 12" key="1">
    <citation type="submission" date="2018-08" db="EMBL/GenBank/DDBJ databases">
        <title>A genome reference for cultivated species of the human gut microbiota.</title>
        <authorList>
            <person name="Zou Y."/>
            <person name="Xue W."/>
            <person name="Luo G."/>
        </authorList>
    </citation>
    <scope>NUCLEOTIDE SEQUENCE [LARGE SCALE GENOMIC DNA]</scope>
    <source>
        <strain evidence="11 12">TM07-19</strain>
    </source>
</reference>
<dbReference type="CDD" id="cd18544">
    <property type="entry name" value="ABC_6TM_TmrA_like"/>
    <property type="match status" value="1"/>
</dbReference>
<dbReference type="PANTHER" id="PTHR43394:SF1">
    <property type="entry name" value="ATP-BINDING CASSETTE SUB-FAMILY B MEMBER 10, MITOCHONDRIAL"/>
    <property type="match status" value="1"/>
</dbReference>
<dbReference type="GO" id="GO:0005524">
    <property type="term" value="F:ATP binding"/>
    <property type="evidence" value="ECO:0007669"/>
    <property type="project" value="UniProtKB-KW"/>
</dbReference>
<evidence type="ECO:0000313" key="11">
    <source>
        <dbReference type="EMBL" id="RGJ21488.1"/>
    </source>
</evidence>
<dbReference type="RefSeq" id="WP_117558739.1">
    <property type="nucleotide sequence ID" value="NZ_QSOV01000016.1"/>
</dbReference>
<keyword evidence="5 11" id="KW-0067">ATP-binding</keyword>
<accession>A0A3E4GMN5</accession>
<evidence type="ECO:0000256" key="7">
    <source>
        <dbReference type="ARBA" id="ARBA00023136"/>
    </source>
</evidence>
<dbReference type="FunFam" id="3.40.50.300:FF:000287">
    <property type="entry name" value="Multidrug ABC transporter ATP-binding protein"/>
    <property type="match status" value="1"/>
</dbReference>
<dbReference type="InterPro" id="IPR011527">
    <property type="entry name" value="ABC1_TM_dom"/>
</dbReference>
<protein>
    <submittedName>
        <fullName evidence="11">ABC transporter ATP-binding protein</fullName>
    </submittedName>
</protein>
<dbReference type="PROSITE" id="PS00211">
    <property type="entry name" value="ABC_TRANSPORTER_1"/>
    <property type="match status" value="1"/>
</dbReference>
<dbReference type="InterPro" id="IPR017871">
    <property type="entry name" value="ABC_transporter-like_CS"/>
</dbReference>
<dbReference type="GO" id="GO:0016887">
    <property type="term" value="F:ATP hydrolysis activity"/>
    <property type="evidence" value="ECO:0007669"/>
    <property type="project" value="InterPro"/>
</dbReference>
<keyword evidence="4" id="KW-0547">Nucleotide-binding</keyword>
<dbReference type="EMBL" id="QSOV01000016">
    <property type="protein sequence ID" value="RGJ21488.1"/>
    <property type="molecule type" value="Genomic_DNA"/>
</dbReference>
<evidence type="ECO:0000256" key="5">
    <source>
        <dbReference type="ARBA" id="ARBA00022840"/>
    </source>
</evidence>
<feature type="transmembrane region" description="Helical" evidence="8">
    <location>
        <begin position="323"/>
        <end position="345"/>
    </location>
</feature>
<sequence length="659" mass="74248">MKRLLSYLKPHKWVMTLATVLVLFIIAVELYRPIIIGNAIDQYINGYYHPYVEADVSAPDAINWNGLVLSRDQAVSTADSASFYQIFLWKDHYYMAENLTRSECTALQNADTSVLKNYVSEGAQKLTSNDLKILRQNDFKGILKAGILFLLLLFSGFFLNLADTWLLQKMGQQIVYKLREETFTHIHSLSLSFFNITPVGKLVTRVSNDTEAVNELFSTILVKLFKNVVKIIGYAVVMLSINVKMAGISFLLLPLVAILTFVFRHLSRKAYQITRNKITELNTFLSEHISGMKLIQIFAREKEKYSEFEGKSMELYRANFREIMTFAIFRPSIYLVSVIAMILVIRTGSLSVLNGNLSLGTLFVFITYISSFFEPIQELSEQLGTLQSSIASAEKIFSVLDVKPEIVSPVDPAPVNILGEIEFRHVWFAYEEENYILKDVSFVIHPGEKAAFVGATGAGKSTILNLIGRYFDIQKGQILIDGIDIHEIDLDVLRGAIGQVQQDVFIFTGDIKSNISLNNEAISPDDVRRAAEIVNADPFIQKLPHGYDEPVTERGSTLSAGQRQLLSFARTLAYDPKILVLDEATANIDTETETLITQALARLMDGRTTIMVAHRLSTIQHADKIIVMHHGEIKESGTHQELLAKDGLYKKLYELQLMD</sequence>
<organism evidence="11 12">
    <name type="scientific">Coprococcus comes</name>
    <dbReference type="NCBI Taxonomy" id="410072"/>
    <lineage>
        <taxon>Bacteria</taxon>
        <taxon>Bacillati</taxon>
        <taxon>Bacillota</taxon>
        <taxon>Clostridia</taxon>
        <taxon>Lachnospirales</taxon>
        <taxon>Lachnospiraceae</taxon>
        <taxon>Coprococcus</taxon>
    </lineage>
</organism>
<dbReference type="CDD" id="cd03254">
    <property type="entry name" value="ABCC_Glucan_exporter_like"/>
    <property type="match status" value="1"/>
</dbReference>
<evidence type="ECO:0000256" key="1">
    <source>
        <dbReference type="ARBA" id="ARBA00004651"/>
    </source>
</evidence>
<keyword evidence="6 8" id="KW-1133">Transmembrane helix</keyword>
<evidence type="ECO:0000256" key="2">
    <source>
        <dbReference type="ARBA" id="ARBA00022448"/>
    </source>
</evidence>
<evidence type="ECO:0000259" key="9">
    <source>
        <dbReference type="PROSITE" id="PS50893"/>
    </source>
</evidence>
<evidence type="ECO:0000256" key="4">
    <source>
        <dbReference type="ARBA" id="ARBA00022741"/>
    </source>
</evidence>
<evidence type="ECO:0000313" key="12">
    <source>
        <dbReference type="Proteomes" id="UP000260655"/>
    </source>
</evidence>
<feature type="transmembrane region" description="Helical" evidence="8">
    <location>
        <begin position="12"/>
        <end position="31"/>
    </location>
</feature>
<comment type="subcellular location">
    <subcellularLocation>
        <location evidence="1">Cell membrane</location>
        <topology evidence="1">Multi-pass membrane protein</topology>
    </subcellularLocation>
</comment>
<evidence type="ECO:0000256" key="3">
    <source>
        <dbReference type="ARBA" id="ARBA00022692"/>
    </source>
</evidence>
<dbReference type="SMART" id="SM00382">
    <property type="entry name" value="AAA"/>
    <property type="match status" value="1"/>
</dbReference>
<evidence type="ECO:0000256" key="6">
    <source>
        <dbReference type="ARBA" id="ARBA00022989"/>
    </source>
</evidence>
<gene>
    <name evidence="11" type="ORF">DXD67_12790</name>
</gene>
<dbReference type="SUPFAM" id="SSF90123">
    <property type="entry name" value="ABC transporter transmembrane region"/>
    <property type="match status" value="1"/>
</dbReference>
<dbReference type="InterPro" id="IPR036640">
    <property type="entry name" value="ABC1_TM_sf"/>
</dbReference>
<dbReference type="SUPFAM" id="SSF52540">
    <property type="entry name" value="P-loop containing nucleoside triphosphate hydrolases"/>
    <property type="match status" value="1"/>
</dbReference>